<evidence type="ECO:0008006" key="10">
    <source>
        <dbReference type="Google" id="ProtNLM"/>
    </source>
</evidence>
<name>A0A380T840_9ZZZZ</name>
<accession>A0A380T840</accession>
<evidence type="ECO:0000256" key="4">
    <source>
        <dbReference type="ARBA" id="ARBA00022989"/>
    </source>
</evidence>
<keyword evidence="5 6" id="KW-0472">Membrane</keyword>
<keyword evidence="2" id="KW-1003">Cell membrane</keyword>
<dbReference type="InterPro" id="IPR003838">
    <property type="entry name" value="ABC3_permease_C"/>
</dbReference>
<dbReference type="Pfam" id="PF02687">
    <property type="entry name" value="FtsX"/>
    <property type="match status" value="2"/>
</dbReference>
<feature type="transmembrane region" description="Helical" evidence="6">
    <location>
        <begin position="318"/>
        <end position="339"/>
    </location>
</feature>
<protein>
    <recommendedName>
        <fullName evidence="10">ABC transporter permease</fullName>
    </recommendedName>
</protein>
<evidence type="ECO:0000256" key="3">
    <source>
        <dbReference type="ARBA" id="ARBA00022692"/>
    </source>
</evidence>
<feature type="transmembrane region" description="Helical" evidence="6">
    <location>
        <begin position="263"/>
        <end position="286"/>
    </location>
</feature>
<dbReference type="InterPro" id="IPR051447">
    <property type="entry name" value="Lipoprotein-release_system"/>
</dbReference>
<dbReference type="GO" id="GO:0044874">
    <property type="term" value="P:lipoprotein localization to outer membrane"/>
    <property type="evidence" value="ECO:0007669"/>
    <property type="project" value="TreeGrafter"/>
</dbReference>
<keyword evidence="4 6" id="KW-1133">Transmembrane helix</keyword>
<dbReference type="AlphaFoldDB" id="A0A380T840"/>
<feature type="transmembrane region" description="Helical" evidence="6">
    <location>
        <begin position="660"/>
        <end position="682"/>
    </location>
</feature>
<evidence type="ECO:0000256" key="1">
    <source>
        <dbReference type="ARBA" id="ARBA00004651"/>
    </source>
</evidence>
<evidence type="ECO:0000256" key="2">
    <source>
        <dbReference type="ARBA" id="ARBA00022475"/>
    </source>
</evidence>
<evidence type="ECO:0000259" key="8">
    <source>
        <dbReference type="Pfam" id="PF12704"/>
    </source>
</evidence>
<dbReference type="PANTHER" id="PTHR30489">
    <property type="entry name" value="LIPOPROTEIN-RELEASING SYSTEM TRANSMEMBRANE PROTEIN LOLE"/>
    <property type="match status" value="1"/>
</dbReference>
<reference evidence="9" key="1">
    <citation type="submission" date="2018-07" db="EMBL/GenBank/DDBJ databases">
        <authorList>
            <person name="Quirk P.G."/>
            <person name="Krulwich T.A."/>
        </authorList>
    </citation>
    <scope>NUCLEOTIDE SEQUENCE</scope>
</reference>
<evidence type="ECO:0000259" key="7">
    <source>
        <dbReference type="Pfam" id="PF02687"/>
    </source>
</evidence>
<comment type="subcellular location">
    <subcellularLocation>
        <location evidence="1">Cell membrane</location>
        <topology evidence="1">Multi-pass membrane protein</topology>
    </subcellularLocation>
</comment>
<feature type="transmembrane region" description="Helical" evidence="6">
    <location>
        <begin position="752"/>
        <end position="770"/>
    </location>
</feature>
<dbReference type="Pfam" id="PF12704">
    <property type="entry name" value="MacB_PCD"/>
    <property type="match status" value="1"/>
</dbReference>
<proteinExistence type="predicted"/>
<feature type="transmembrane region" description="Helical" evidence="6">
    <location>
        <begin position="359"/>
        <end position="385"/>
    </location>
</feature>
<dbReference type="InterPro" id="IPR025857">
    <property type="entry name" value="MacB_PCD"/>
</dbReference>
<feature type="transmembrane region" description="Helical" evidence="6">
    <location>
        <begin position="703"/>
        <end position="732"/>
    </location>
</feature>
<evidence type="ECO:0000256" key="5">
    <source>
        <dbReference type="ARBA" id="ARBA00023136"/>
    </source>
</evidence>
<evidence type="ECO:0000256" key="6">
    <source>
        <dbReference type="SAM" id="Phobius"/>
    </source>
</evidence>
<keyword evidence="3 6" id="KW-0812">Transmembrane</keyword>
<feature type="transmembrane region" description="Helical" evidence="6">
    <location>
        <begin position="20"/>
        <end position="39"/>
    </location>
</feature>
<dbReference type="PANTHER" id="PTHR30489:SF0">
    <property type="entry name" value="LIPOPROTEIN-RELEASING SYSTEM TRANSMEMBRANE PROTEIN LOLE"/>
    <property type="match status" value="1"/>
</dbReference>
<feature type="domain" description="MacB-like periplasmic core" evidence="8">
    <location>
        <begin position="23"/>
        <end position="234"/>
    </location>
</feature>
<dbReference type="EMBL" id="UIDG01000001">
    <property type="protein sequence ID" value="SUS03330.1"/>
    <property type="molecule type" value="Genomic_DNA"/>
</dbReference>
<feature type="transmembrane region" description="Helical" evidence="6">
    <location>
        <begin position="434"/>
        <end position="457"/>
    </location>
</feature>
<feature type="domain" description="ABC3 transporter permease C-terminal" evidence="7">
    <location>
        <begin position="269"/>
        <end position="384"/>
    </location>
</feature>
<evidence type="ECO:0000313" key="9">
    <source>
        <dbReference type="EMBL" id="SUS03330.1"/>
    </source>
</evidence>
<organism evidence="9">
    <name type="scientific">metagenome</name>
    <dbReference type="NCBI Taxonomy" id="256318"/>
    <lineage>
        <taxon>unclassified sequences</taxon>
        <taxon>metagenomes</taxon>
    </lineage>
</organism>
<gene>
    <name evidence="9" type="ORF">DF3PB_10082</name>
</gene>
<dbReference type="PROSITE" id="PS51257">
    <property type="entry name" value="PROKAR_LIPOPROTEIN"/>
    <property type="match status" value="1"/>
</dbReference>
<feature type="domain" description="ABC3 transporter permease C-terminal" evidence="7">
    <location>
        <begin position="662"/>
        <end position="769"/>
    </location>
</feature>
<dbReference type="GO" id="GO:0098797">
    <property type="term" value="C:plasma membrane protein complex"/>
    <property type="evidence" value="ECO:0007669"/>
    <property type="project" value="TreeGrafter"/>
</dbReference>
<sequence>MPVLDRKLWRDLWRMRINVVAIVLVLGCGVAILVMAVGMRESLERTRLEYYAAHKMADLAVTLVRAPNRVAVELEAVPHIAAIEPRVAGLALLDLPHIKEPAAARLVSLPRTGRPKVNDLSLAQGRWPDPNRPDEALVNQALATANNFQLGQSLNVTLHGLKQQLKIVGVANSPEFVFVSAPGEIFPQQDRFGVLWMGEASLARAYDMEGAFNDVVLRLSPGADVNAVKDAVNRILAPYGSAGAYDRTRMPSDRFLTEELGQLATMAAFLPAFFIVIAAFLVNIALTRLIAAERSNIGLLKAFGYTDGSVAAHYAKGALLMSLCGAAVGSFAGWALGRLMAEVYKNYYHFPRLEYEASIGVYVAAWSVAVACAMAGALAAVLVAVRLAPAAALAPPPPTSFENNGGLLKAVSNRLDAKSRIVLRRIVRFPRRSATTVVGIALGMSVLVLAGAFPAVMERLLDVNFSLANRQDASLSFVEAKDEGIIHAVMKLPGVVQVEPSRADRVIFHHAGHSVEEALIGLASGARLSRLVNADLTTIEPPAAGVALARVLADKLEARVGDTLDVEQTTGRNLVFTTKVAVIVDPMIGASGYMELGALARLMREPRRVTGVNVRLDAAAYDRFNAAVKKAPALAAASFVNLAERSMRENFDRSVGTMNLIYMSFAAIMAGGVAFSAARITLAEQERDLATLRVLGFTRLEVSYVLIGELALLGLLAVVPGVITGTLMGEWLMNLFSNDLYSFPYVFNDHGYAVAIGFTLGCVAAAALLVRTGIDRLDMVGVLKARD</sequence>